<reference evidence="6" key="1">
    <citation type="submission" date="2022-11" db="UniProtKB">
        <authorList>
            <consortium name="EnsemblMetazoa"/>
        </authorList>
    </citation>
    <scope>IDENTIFICATION</scope>
</reference>
<dbReference type="InterPro" id="IPR019356">
    <property type="entry name" value="Menorin_dom"/>
</dbReference>
<evidence type="ECO:0000256" key="2">
    <source>
        <dbReference type="SAM" id="MobiDB-lite"/>
    </source>
</evidence>
<dbReference type="PANTHER" id="PTHR21184">
    <property type="entry name" value="MENORIN (DENDRITIC BRANCHING PROTEIN)"/>
    <property type="match status" value="1"/>
</dbReference>
<feature type="region of interest" description="Disordered" evidence="2">
    <location>
        <begin position="1"/>
        <end position="22"/>
    </location>
</feature>
<sequence length="639" mass="70204">MVKDPSSTAAAPHVHTVPGRKSRYGSWGFTPSARSTLVALPKTYPDPAVAAAAAGRKMRLGGRGAMGRYCRLLVALIVCSTVVSMILLSRLWGLGSGVSGGSDTGSMFGGKSGLVNGLFASVTRKVVDPFEEEFKGKDRMPPSVESMEEKKKSHTGDALLDYYLTMYIDGKEITWYSEVNNRGILMEAMKDYLAMMVESDVQVRWDDVTKKKNGTAVISSKPDTPADITLSDWLTIVARYSNKGVKLNYASTHALMYGMPVLSNLKSILHAPVWVHADILPGPNGNTAVSVNPEDFIKMTTSSLLPKLSLSVGWTTAWNPDPVQQRYTWHNVIAMARACALIKAPVSFSVRAVFASKSTRQLKWLLSLAKRFTVTVWADKYDIMPVAELVYFRQIMDRKKVFYNLPYAFMENLKDVSPNTKSVGTEGGDKGPTWNRNLWDPVLIHDNSLAFLGKEQAVLDGPGCWLVSKVPYKPEIKKSKTAVVSGKVHFVDTDLASPSENSVLDVYIRNSGVNQPPPDQVQGVRLRIHQDGSLQLAPVNLNQAGAFKLQSTAKLPASDCYEFQLVDKGDGYPLYCTVKLWQCTPGEETEADPLATSVALHLNVAYEMEKQLFYVAINGGSDKNAVVLEQLSVDDKAWT</sequence>
<dbReference type="Pfam" id="PF25161">
    <property type="entry name" value="Menorin_C"/>
    <property type="match status" value="1"/>
</dbReference>
<feature type="domain" description="Menorin C-terminal" evidence="5">
    <location>
        <begin position="457"/>
        <end position="622"/>
    </location>
</feature>
<dbReference type="InterPro" id="IPR057489">
    <property type="entry name" value="Menorin_C"/>
</dbReference>
<dbReference type="Pfam" id="PF10223">
    <property type="entry name" value="Menorin_N"/>
    <property type="match status" value="1"/>
</dbReference>
<dbReference type="PANTHER" id="PTHR21184:SF6">
    <property type="entry name" value="CONSERVED PLASMA MEMBRANE PROTEIN"/>
    <property type="match status" value="1"/>
</dbReference>
<protein>
    <submittedName>
        <fullName evidence="6">Uncharacterized protein</fullName>
    </submittedName>
</protein>
<dbReference type="EnsemblMetazoa" id="XM_038201644.1">
    <property type="protein sequence ID" value="XP_038057572.1"/>
    <property type="gene ID" value="LOC119729126"/>
</dbReference>
<dbReference type="GO" id="GO:0005615">
    <property type="term" value="C:extracellular space"/>
    <property type="evidence" value="ECO:0007669"/>
    <property type="project" value="TreeGrafter"/>
</dbReference>
<keyword evidence="3" id="KW-1133">Transmembrane helix</keyword>
<evidence type="ECO:0000256" key="1">
    <source>
        <dbReference type="ARBA" id="ARBA00044953"/>
    </source>
</evidence>
<keyword evidence="7" id="KW-1185">Reference proteome</keyword>
<evidence type="ECO:0000259" key="4">
    <source>
        <dbReference type="Pfam" id="PF10223"/>
    </source>
</evidence>
<dbReference type="GeneID" id="119729126"/>
<comment type="similarity">
    <text evidence="1">Belongs to the menorin family.</text>
</comment>
<keyword evidence="3" id="KW-0812">Transmembrane</keyword>
<dbReference type="Proteomes" id="UP000887568">
    <property type="component" value="Unplaced"/>
</dbReference>
<keyword evidence="3" id="KW-0472">Membrane</keyword>
<organism evidence="6 7">
    <name type="scientific">Patiria miniata</name>
    <name type="common">Bat star</name>
    <name type="synonym">Asterina miniata</name>
    <dbReference type="NCBI Taxonomy" id="46514"/>
    <lineage>
        <taxon>Eukaryota</taxon>
        <taxon>Metazoa</taxon>
        <taxon>Echinodermata</taxon>
        <taxon>Eleutherozoa</taxon>
        <taxon>Asterozoa</taxon>
        <taxon>Asteroidea</taxon>
        <taxon>Valvatacea</taxon>
        <taxon>Valvatida</taxon>
        <taxon>Asterinidae</taxon>
        <taxon>Patiria</taxon>
    </lineage>
</organism>
<feature type="domain" description="Menorin-like" evidence="4">
    <location>
        <begin position="169"/>
        <end position="406"/>
    </location>
</feature>
<dbReference type="OrthoDB" id="413402at2759"/>
<evidence type="ECO:0000259" key="5">
    <source>
        <dbReference type="Pfam" id="PF25161"/>
    </source>
</evidence>
<evidence type="ECO:0000313" key="7">
    <source>
        <dbReference type="Proteomes" id="UP000887568"/>
    </source>
</evidence>
<dbReference type="AlphaFoldDB" id="A0A914A167"/>
<dbReference type="OMA" id="HGVNSWP"/>
<dbReference type="RefSeq" id="XP_038057572.1">
    <property type="nucleotide sequence ID" value="XM_038201644.1"/>
</dbReference>
<accession>A0A914A167</accession>
<proteinExistence type="inferred from homology"/>
<feature type="transmembrane region" description="Helical" evidence="3">
    <location>
        <begin position="69"/>
        <end position="92"/>
    </location>
</feature>
<name>A0A914A167_PATMI</name>
<evidence type="ECO:0000256" key="3">
    <source>
        <dbReference type="SAM" id="Phobius"/>
    </source>
</evidence>
<evidence type="ECO:0000313" key="6">
    <source>
        <dbReference type="EnsemblMetazoa" id="XP_038057572.1"/>
    </source>
</evidence>